<keyword evidence="3 6" id="KW-1133">Transmembrane helix</keyword>
<evidence type="ECO:0000256" key="1">
    <source>
        <dbReference type="ARBA" id="ARBA00004141"/>
    </source>
</evidence>
<dbReference type="FunFam" id="1.20.1540.10:FF:000004">
    <property type="entry name" value="Transmembrane protein 115"/>
    <property type="match status" value="1"/>
</dbReference>
<feature type="transmembrane region" description="Helical" evidence="6">
    <location>
        <begin position="185"/>
        <end position="201"/>
    </location>
</feature>
<comment type="caution">
    <text evidence="7">The sequence shown here is derived from an EMBL/GenBank/DDBJ whole genome shotgun (WGS) entry which is preliminary data.</text>
</comment>
<dbReference type="InterPro" id="IPR013861">
    <property type="entry name" value="TMEM115/Pdh1/Rbl19"/>
</dbReference>
<dbReference type="GO" id="GO:0005794">
    <property type="term" value="C:Golgi apparatus"/>
    <property type="evidence" value="ECO:0007669"/>
    <property type="project" value="TreeGrafter"/>
</dbReference>
<dbReference type="GO" id="GO:0006890">
    <property type="term" value="P:retrograde vesicle-mediated transport, Golgi to endoplasmic reticulum"/>
    <property type="evidence" value="ECO:0007669"/>
    <property type="project" value="InterPro"/>
</dbReference>
<feature type="transmembrane region" description="Helical" evidence="6">
    <location>
        <begin position="81"/>
        <end position="102"/>
    </location>
</feature>
<evidence type="ECO:0000256" key="2">
    <source>
        <dbReference type="ARBA" id="ARBA00022692"/>
    </source>
</evidence>
<sequence length="428" mass="46702">MMESQPLQDPTAETHGAAADAAGAGAPTGVVPGKEFTKTCKGLVVVLLGGYALLHFVPTSIDYLAIVPAKTIPYVWTVFTAGYIEQVLPGAIGSSLGLLFCGKDIEPTWGRKEFLKFIILINSICGVLAFCIAVALYYVTGKESFLVTPLSGFHGALAGFLVALKQLLPHLELPMCFFWKIKAKWMPFFVMCFSTIMAFIVPDSINFLPTLLSGMYVSWLYLRYFQRNPLTGLKGDASDDFSFPSLFPDAMRPVTDPVANAFHRMLCGSSKPSELALPVTDPTKASRRRERGERVLEERLAADHAADTEAPAHSGHYRGVPSTIGAICGNLVGARLVIGCFSHVIHDSIIITDTLVGPFFTKLWELDSIRVLRVYSAQRLVSSNLFRPTKAGWMTFGSVHYCINIEGILRLPDPFVSNTARAPLSATT</sequence>
<proteinExistence type="predicted"/>
<reference evidence="7" key="1">
    <citation type="submission" date="2023-07" db="EMBL/GenBank/DDBJ databases">
        <title>A chromosome-level genome assembly of Lolium multiflorum.</title>
        <authorList>
            <person name="Chen Y."/>
            <person name="Copetti D."/>
            <person name="Kolliker R."/>
            <person name="Studer B."/>
        </authorList>
    </citation>
    <scope>NUCLEOTIDE SEQUENCE</scope>
    <source>
        <strain evidence="7">02402/16</strain>
        <tissue evidence="7">Leaf</tissue>
    </source>
</reference>
<feature type="region of interest" description="Disordered" evidence="5">
    <location>
        <begin position="273"/>
        <end position="293"/>
    </location>
</feature>
<feature type="transmembrane region" description="Helical" evidence="6">
    <location>
        <begin position="42"/>
        <end position="61"/>
    </location>
</feature>
<evidence type="ECO:0000256" key="6">
    <source>
        <dbReference type="SAM" id="Phobius"/>
    </source>
</evidence>
<keyword evidence="4 6" id="KW-0472">Membrane</keyword>
<dbReference type="GO" id="GO:0016020">
    <property type="term" value="C:membrane"/>
    <property type="evidence" value="ECO:0007669"/>
    <property type="project" value="UniProtKB-SubCell"/>
</dbReference>
<keyword evidence="8" id="KW-1185">Reference proteome</keyword>
<dbReference type="AlphaFoldDB" id="A0AAD8T8K5"/>
<dbReference type="SMART" id="SM01160">
    <property type="entry name" value="DUF1751"/>
    <property type="match status" value="1"/>
</dbReference>
<evidence type="ECO:0008006" key="9">
    <source>
        <dbReference type="Google" id="ProtNLM"/>
    </source>
</evidence>
<dbReference type="Pfam" id="PF08551">
    <property type="entry name" value="DUF1751"/>
    <property type="match status" value="1"/>
</dbReference>
<organism evidence="7 8">
    <name type="scientific">Lolium multiflorum</name>
    <name type="common">Italian ryegrass</name>
    <name type="synonym">Lolium perenne subsp. multiflorum</name>
    <dbReference type="NCBI Taxonomy" id="4521"/>
    <lineage>
        <taxon>Eukaryota</taxon>
        <taxon>Viridiplantae</taxon>
        <taxon>Streptophyta</taxon>
        <taxon>Embryophyta</taxon>
        <taxon>Tracheophyta</taxon>
        <taxon>Spermatophyta</taxon>
        <taxon>Magnoliopsida</taxon>
        <taxon>Liliopsida</taxon>
        <taxon>Poales</taxon>
        <taxon>Poaceae</taxon>
        <taxon>BOP clade</taxon>
        <taxon>Pooideae</taxon>
        <taxon>Poodae</taxon>
        <taxon>Poeae</taxon>
        <taxon>Poeae Chloroplast Group 2 (Poeae type)</taxon>
        <taxon>Loliodinae</taxon>
        <taxon>Loliinae</taxon>
        <taxon>Lolium</taxon>
    </lineage>
</organism>
<feature type="transmembrane region" description="Helical" evidence="6">
    <location>
        <begin position="114"/>
        <end position="139"/>
    </location>
</feature>
<dbReference type="PANTHER" id="PTHR13377">
    <property type="entry name" value="PLACENTAL PROTEIN 6"/>
    <property type="match status" value="1"/>
</dbReference>
<accession>A0AAD8T8K5</accession>
<dbReference type="EMBL" id="JAUUTY010000002">
    <property type="protein sequence ID" value="KAK1677249.1"/>
    <property type="molecule type" value="Genomic_DNA"/>
</dbReference>
<evidence type="ECO:0000313" key="7">
    <source>
        <dbReference type="EMBL" id="KAK1677249.1"/>
    </source>
</evidence>
<feature type="transmembrane region" description="Helical" evidence="6">
    <location>
        <begin position="145"/>
        <end position="164"/>
    </location>
</feature>
<protein>
    <recommendedName>
        <fullName evidence="9">Rhomboid protein</fullName>
    </recommendedName>
</protein>
<evidence type="ECO:0000256" key="5">
    <source>
        <dbReference type="SAM" id="MobiDB-lite"/>
    </source>
</evidence>
<name>A0AAD8T8K5_LOLMU</name>
<dbReference type="InterPro" id="IPR035952">
    <property type="entry name" value="Rhomboid-like_sf"/>
</dbReference>
<evidence type="ECO:0000256" key="3">
    <source>
        <dbReference type="ARBA" id="ARBA00022989"/>
    </source>
</evidence>
<dbReference type="PANTHER" id="PTHR13377:SF5">
    <property type="entry name" value="OS04G0103300 PROTEIN"/>
    <property type="match status" value="1"/>
</dbReference>
<evidence type="ECO:0000256" key="4">
    <source>
        <dbReference type="ARBA" id="ARBA00023136"/>
    </source>
</evidence>
<dbReference type="SUPFAM" id="SSF144091">
    <property type="entry name" value="Rhomboid-like"/>
    <property type="match status" value="1"/>
</dbReference>
<dbReference type="Gene3D" id="1.20.1540.10">
    <property type="entry name" value="Rhomboid-like"/>
    <property type="match status" value="1"/>
</dbReference>
<dbReference type="Proteomes" id="UP001231189">
    <property type="component" value="Unassembled WGS sequence"/>
</dbReference>
<evidence type="ECO:0000313" key="8">
    <source>
        <dbReference type="Proteomes" id="UP001231189"/>
    </source>
</evidence>
<gene>
    <name evidence="7" type="ORF">QYE76_038097</name>
</gene>
<keyword evidence="2 6" id="KW-0812">Transmembrane</keyword>
<comment type="subcellular location">
    <subcellularLocation>
        <location evidence="1">Membrane</location>
        <topology evidence="1">Multi-pass membrane protein</topology>
    </subcellularLocation>
</comment>